<proteinExistence type="predicted"/>
<dbReference type="PANTHER" id="PTHR33332">
    <property type="entry name" value="REVERSE TRANSCRIPTASE DOMAIN-CONTAINING PROTEIN"/>
    <property type="match status" value="1"/>
</dbReference>
<evidence type="ECO:0000313" key="1">
    <source>
        <dbReference type="EMBL" id="LAC42690.1"/>
    </source>
</evidence>
<dbReference type="EMBL" id="ICPP01010046">
    <property type="protein sequence ID" value="LAC42690.1"/>
    <property type="molecule type" value="Transcribed_RNA"/>
</dbReference>
<dbReference type="AlphaFoldDB" id="A0A6G1RWB8"/>
<sequence>MELLILAAVSRQIKDKRVIRSGQHGLTKGKSCLTNLIALYEDISRWIDDGRTMDVVYLNFSKALDTISHSTLVAKLRKYGLEDQVERWVVNWLKETSQWDSLAEGLYRAGSLRGQYWDLYYSMTWMRERQVC</sequence>
<organism evidence="1">
    <name type="scientific">Hypotaenidia okinawae</name>
    <dbReference type="NCBI Taxonomy" id="2861861"/>
    <lineage>
        <taxon>Eukaryota</taxon>
        <taxon>Metazoa</taxon>
        <taxon>Chordata</taxon>
        <taxon>Craniata</taxon>
        <taxon>Vertebrata</taxon>
        <taxon>Euteleostomi</taxon>
        <taxon>Archelosauria</taxon>
        <taxon>Archosauria</taxon>
        <taxon>Dinosauria</taxon>
        <taxon>Saurischia</taxon>
        <taxon>Theropoda</taxon>
        <taxon>Coelurosauria</taxon>
        <taxon>Aves</taxon>
        <taxon>Neognathae</taxon>
        <taxon>Neoaves</taxon>
        <taxon>Gruiformes</taxon>
        <taxon>Rallidae</taxon>
        <taxon>Hypotaenidia</taxon>
    </lineage>
</organism>
<reference evidence="1" key="1">
    <citation type="submission" date="2020-03" db="EMBL/GenBank/DDBJ databases">
        <title>Okinawa Rail whole genome shotgun sequence.</title>
        <authorList>
            <person name="Nakajima N."/>
            <person name="Onuma M."/>
            <person name="Endoh D."/>
        </authorList>
    </citation>
    <scope>NUCLEOTIDE SEQUENCE</scope>
</reference>
<name>A0A6G1RWB8_9GRUI</name>
<protein>
    <recommendedName>
        <fullName evidence="2">Reverse transcriptase domain-containing protein</fullName>
    </recommendedName>
</protein>
<evidence type="ECO:0008006" key="2">
    <source>
        <dbReference type="Google" id="ProtNLM"/>
    </source>
</evidence>
<accession>A0A6G1RWB8</accession>
<reference evidence="1" key="2">
    <citation type="submission" date="2020-03" db="EMBL/GenBank/DDBJ databases">
        <authorList>
            <consortium name="Environmental Genome Science Research Promotion Project"/>
            <person name="Nakajima N."/>
            <person name="Onuma M."/>
            <person name="Endoh D."/>
        </authorList>
    </citation>
    <scope>NUCLEOTIDE SEQUENCE</scope>
</reference>